<evidence type="ECO:0000256" key="4">
    <source>
        <dbReference type="ARBA" id="ARBA00022485"/>
    </source>
</evidence>
<evidence type="ECO:0000256" key="3">
    <source>
        <dbReference type="ARBA" id="ARBA00011245"/>
    </source>
</evidence>
<feature type="non-terminal residue" evidence="7">
    <location>
        <position position="167"/>
    </location>
</feature>
<keyword evidence="6" id="KW-0378">Hydrolase</keyword>
<evidence type="ECO:0000256" key="2">
    <source>
        <dbReference type="ARBA" id="ARBA00009797"/>
    </source>
</evidence>
<dbReference type="Pfam" id="PF09810">
    <property type="entry name" value="Exo5"/>
    <property type="match status" value="1"/>
</dbReference>
<keyword evidence="8" id="KW-1185">Reference proteome</keyword>
<comment type="cofactor">
    <cofactor evidence="1">
        <name>[4Fe-4S] cluster</name>
        <dbReference type="ChEBI" id="CHEBI:49883"/>
    </cofactor>
</comment>
<keyword evidence="4" id="KW-0408">Iron</keyword>
<keyword evidence="5" id="KW-0540">Nuclease</keyword>
<dbReference type="InterPro" id="IPR019190">
    <property type="entry name" value="EXOV"/>
</dbReference>
<sequence>MQLMLYRRILADIAANKVDAQAVFDRYRLKASDPFSDAFIAQVGSVGSNFSGDSSDEDHAPFGGSQDSVSELLEHNSLTSLWDLMIQEYGKTIESNDGIGDVLSAEFRWQRDGELLGSRTFAHVPDVTEKWLHDELSWWKGEREARGVDIEEAFKCRKCDFAKGCTW</sequence>
<evidence type="ECO:0000256" key="1">
    <source>
        <dbReference type="ARBA" id="ARBA00001966"/>
    </source>
</evidence>
<accession>A0ABR0LUS6</accession>
<keyword evidence="4" id="KW-0004">4Fe-4S</keyword>
<dbReference type="PANTHER" id="PTHR14464">
    <property type="entry name" value="EXONUCLEASE V"/>
    <property type="match status" value="1"/>
</dbReference>
<dbReference type="EMBL" id="JAVRRA010010007">
    <property type="protein sequence ID" value="KAK5243371.1"/>
    <property type="molecule type" value="Genomic_DNA"/>
</dbReference>
<comment type="similarity">
    <text evidence="2">Belongs to the EXO5 family.</text>
</comment>
<reference evidence="7 8" key="1">
    <citation type="submission" date="2023-08" db="EMBL/GenBank/DDBJ databases">
        <title>Black Yeasts Isolated from many extreme environments.</title>
        <authorList>
            <person name="Coleine C."/>
            <person name="Stajich J.E."/>
            <person name="Selbmann L."/>
        </authorList>
    </citation>
    <scope>NUCLEOTIDE SEQUENCE [LARGE SCALE GENOMIC DNA]</scope>
    <source>
        <strain evidence="7 8">CCFEE 536</strain>
    </source>
</reference>
<keyword evidence="6" id="KW-0269">Exonuclease</keyword>
<name>A0ABR0LUS6_9PEZI</name>
<evidence type="ECO:0000256" key="6">
    <source>
        <dbReference type="ARBA" id="ARBA00022839"/>
    </source>
</evidence>
<protein>
    <recommendedName>
        <fullName evidence="9">Defects in morphology protein 1</fullName>
    </recommendedName>
</protein>
<keyword evidence="4" id="KW-0479">Metal-binding</keyword>
<evidence type="ECO:0000313" key="7">
    <source>
        <dbReference type="EMBL" id="KAK5243371.1"/>
    </source>
</evidence>
<evidence type="ECO:0008006" key="9">
    <source>
        <dbReference type="Google" id="ProtNLM"/>
    </source>
</evidence>
<proteinExistence type="inferred from homology"/>
<gene>
    <name evidence="7" type="ORF">LTR16_007967</name>
</gene>
<keyword evidence="4" id="KW-0411">Iron-sulfur</keyword>
<comment type="caution">
    <text evidence="7">The sequence shown here is derived from an EMBL/GenBank/DDBJ whole genome shotgun (WGS) entry which is preliminary data.</text>
</comment>
<organism evidence="7 8">
    <name type="scientific">Cryomyces antarcticus</name>
    <dbReference type="NCBI Taxonomy" id="329879"/>
    <lineage>
        <taxon>Eukaryota</taxon>
        <taxon>Fungi</taxon>
        <taxon>Dikarya</taxon>
        <taxon>Ascomycota</taxon>
        <taxon>Pezizomycotina</taxon>
        <taxon>Dothideomycetes</taxon>
        <taxon>Dothideomycetes incertae sedis</taxon>
        <taxon>Cryomyces</taxon>
    </lineage>
</organism>
<dbReference type="PANTHER" id="PTHR14464:SF4">
    <property type="entry name" value="EXONUCLEASE V"/>
    <property type="match status" value="1"/>
</dbReference>
<dbReference type="Proteomes" id="UP001357485">
    <property type="component" value="Unassembled WGS sequence"/>
</dbReference>
<comment type="subunit">
    <text evidence="3">Monomer.</text>
</comment>
<evidence type="ECO:0000313" key="8">
    <source>
        <dbReference type="Proteomes" id="UP001357485"/>
    </source>
</evidence>
<evidence type="ECO:0000256" key="5">
    <source>
        <dbReference type="ARBA" id="ARBA00022722"/>
    </source>
</evidence>